<gene>
    <name evidence="3" type="primary">pasI</name>
    <name evidence="3" type="ORF">A1232T_01593</name>
</gene>
<evidence type="ECO:0000313" key="3">
    <source>
        <dbReference type="EMBL" id="SJM72176.1"/>
    </source>
</evidence>
<dbReference type="HAMAP" id="MF_00460">
    <property type="entry name" value="UPF0125_RnfH"/>
    <property type="match status" value="1"/>
</dbReference>
<dbReference type="InterPro" id="IPR037021">
    <property type="entry name" value="RnfH_sf"/>
</dbReference>
<organism evidence="3 4">
    <name type="scientific">Psychrobacter piechaudii</name>
    <dbReference type="NCBI Taxonomy" id="1945521"/>
    <lineage>
        <taxon>Bacteria</taxon>
        <taxon>Pseudomonadati</taxon>
        <taxon>Pseudomonadota</taxon>
        <taxon>Gammaproteobacteria</taxon>
        <taxon>Moraxellales</taxon>
        <taxon>Moraxellaceae</taxon>
        <taxon>Psychrobacter</taxon>
    </lineage>
</organism>
<dbReference type="Pfam" id="PF03658">
    <property type="entry name" value="Ub-RnfH"/>
    <property type="match status" value="1"/>
</dbReference>
<accession>A0A1R4GV91</accession>
<reference evidence="3 4" key="1">
    <citation type="submission" date="2017-02" db="EMBL/GenBank/DDBJ databases">
        <authorList>
            <person name="Peterson S.W."/>
        </authorList>
    </citation>
    <scope>NUCLEOTIDE SEQUENCE [LARGE SCALE GENOMIC DNA]</scope>
    <source>
        <strain evidence="3">Psychrobacter_piechaudii</strain>
    </source>
</reference>
<dbReference type="InterPro" id="IPR016155">
    <property type="entry name" value="Mopterin_synth/thiamin_S_b"/>
</dbReference>
<dbReference type="InterPro" id="IPR005346">
    <property type="entry name" value="RnfH"/>
</dbReference>
<dbReference type="AlphaFoldDB" id="A0A1R4GV91"/>
<dbReference type="PANTHER" id="PTHR37483">
    <property type="entry name" value="UPF0125 PROTEIN RATB"/>
    <property type="match status" value="1"/>
</dbReference>
<dbReference type="Proteomes" id="UP000188357">
    <property type="component" value="Unassembled WGS sequence"/>
</dbReference>
<name>A0A1R4GV91_9GAMM</name>
<dbReference type="EMBL" id="FUGE01000154">
    <property type="protein sequence ID" value="SJM72176.1"/>
    <property type="molecule type" value="Genomic_DNA"/>
</dbReference>
<dbReference type="PANTHER" id="PTHR37483:SF1">
    <property type="entry name" value="UPF0125 PROTEIN RATB"/>
    <property type="match status" value="1"/>
</dbReference>
<dbReference type="Gene3D" id="3.10.20.280">
    <property type="entry name" value="RnfH-like"/>
    <property type="match status" value="1"/>
</dbReference>
<sequence length="119" mass="13505">MITSTLNVLEKTQAGLPISLAYAPSATESLYLEMTVAQGTTLLQALQQSGWLEQYPGLQQWCDEHAQNEQINNKSWAVGVFSQKKLLSYVLQAHDRIEIYRPLTIDPMRKRKKRAVKEG</sequence>
<evidence type="ECO:0000256" key="2">
    <source>
        <dbReference type="HAMAP-Rule" id="MF_00460"/>
    </source>
</evidence>
<dbReference type="OrthoDB" id="9796575at2"/>
<dbReference type="RefSeq" id="WP_077451320.1">
    <property type="nucleotide sequence ID" value="NZ_FUGE01000154.1"/>
</dbReference>
<dbReference type="STRING" id="1945521.A1232T_01593"/>
<dbReference type="SUPFAM" id="SSF54285">
    <property type="entry name" value="MoaD/ThiS"/>
    <property type="match status" value="1"/>
</dbReference>
<keyword evidence="4" id="KW-1185">Reference proteome</keyword>
<protein>
    <recommendedName>
        <fullName evidence="2">UPF0125 protein A1232T_01593</fullName>
    </recommendedName>
</protein>
<comment type="similarity">
    <text evidence="1 2">Belongs to the UPF0125 (RnfH) family.</text>
</comment>
<evidence type="ECO:0000313" key="4">
    <source>
        <dbReference type="Proteomes" id="UP000188357"/>
    </source>
</evidence>
<evidence type="ECO:0000256" key="1">
    <source>
        <dbReference type="ARBA" id="ARBA00010645"/>
    </source>
</evidence>
<proteinExistence type="inferred from homology"/>